<name>A0AAE0GWF2_9CHLO</name>
<keyword evidence="4" id="KW-1185">Reference proteome</keyword>
<dbReference type="Proteomes" id="UP001190700">
    <property type="component" value="Unassembled WGS sequence"/>
</dbReference>
<reference evidence="3 4" key="1">
    <citation type="journal article" date="2015" name="Genome Biol. Evol.">
        <title>Comparative Genomics of a Bacterivorous Green Alga Reveals Evolutionary Causalities and Consequences of Phago-Mixotrophic Mode of Nutrition.</title>
        <authorList>
            <person name="Burns J.A."/>
            <person name="Paasch A."/>
            <person name="Narechania A."/>
            <person name="Kim E."/>
        </authorList>
    </citation>
    <scope>NUCLEOTIDE SEQUENCE [LARGE SCALE GENOMIC DNA]</scope>
    <source>
        <strain evidence="3 4">PLY_AMNH</strain>
    </source>
</reference>
<evidence type="ECO:0000313" key="4">
    <source>
        <dbReference type="Proteomes" id="UP001190700"/>
    </source>
</evidence>
<evidence type="ECO:0008006" key="5">
    <source>
        <dbReference type="Google" id="ProtNLM"/>
    </source>
</evidence>
<dbReference type="GO" id="GO:0030488">
    <property type="term" value="P:tRNA methylation"/>
    <property type="evidence" value="ECO:0007669"/>
    <property type="project" value="TreeGrafter"/>
</dbReference>
<dbReference type="EMBL" id="LGRX02002213">
    <property type="protein sequence ID" value="KAK3284646.1"/>
    <property type="molecule type" value="Genomic_DNA"/>
</dbReference>
<gene>
    <name evidence="3" type="ORF">CYMTET_7709</name>
</gene>
<dbReference type="SUPFAM" id="SSF158997">
    <property type="entry name" value="Trm112p-like"/>
    <property type="match status" value="1"/>
</dbReference>
<dbReference type="PANTHER" id="PTHR12773:SF0">
    <property type="entry name" value="MULTIFUNCTIONAL METHYLTRANSFERASE SUBUNIT TRM112-LIKE PROTEIN"/>
    <property type="match status" value="1"/>
</dbReference>
<evidence type="ECO:0000313" key="3">
    <source>
        <dbReference type="EMBL" id="KAK3284646.1"/>
    </source>
</evidence>
<dbReference type="Gene3D" id="2.20.25.10">
    <property type="match status" value="1"/>
</dbReference>
<dbReference type="CDD" id="cd21089">
    <property type="entry name" value="Trm112-like"/>
    <property type="match status" value="1"/>
</dbReference>
<organism evidence="3 4">
    <name type="scientific">Cymbomonas tetramitiformis</name>
    <dbReference type="NCBI Taxonomy" id="36881"/>
    <lineage>
        <taxon>Eukaryota</taxon>
        <taxon>Viridiplantae</taxon>
        <taxon>Chlorophyta</taxon>
        <taxon>Pyramimonadophyceae</taxon>
        <taxon>Pyramimonadales</taxon>
        <taxon>Pyramimonadaceae</taxon>
        <taxon>Cymbomonas</taxon>
    </lineage>
</organism>
<accession>A0AAE0GWF2</accession>
<comment type="similarity">
    <text evidence="1">Belongs to the TRM112 family.</text>
</comment>
<comment type="subunit">
    <text evidence="2">Interacts with TRM9.</text>
</comment>
<dbReference type="GO" id="GO:0070476">
    <property type="term" value="P:rRNA (guanine-N7)-methylation"/>
    <property type="evidence" value="ECO:0007669"/>
    <property type="project" value="TreeGrafter"/>
</dbReference>
<dbReference type="PANTHER" id="PTHR12773">
    <property type="entry name" value="UPF0315 PROTEIN-RELATED"/>
    <property type="match status" value="1"/>
</dbReference>
<protein>
    <recommendedName>
        <fullName evidence="5">Multifunctional methyltransferase subunit TRM112-like protein</fullName>
    </recommendedName>
</protein>
<sequence length="122" mass="13447">MRLLTHNMLANNAKGVTKGFPLGLEVTAVETKEAEFNPDFLKKMVPKLEWGAFCEAAAVIGVTGFPTAVTPDLFEDEAFLKKFHNALLEVHVEEGVLICPESGRRFAINKGIPNMLLNEDEC</sequence>
<dbReference type="AlphaFoldDB" id="A0AAE0GWF2"/>
<evidence type="ECO:0000256" key="1">
    <source>
        <dbReference type="ARBA" id="ARBA00007980"/>
    </source>
</evidence>
<comment type="caution">
    <text evidence="3">The sequence shown here is derived from an EMBL/GenBank/DDBJ whole genome shotgun (WGS) entry which is preliminary data.</text>
</comment>
<dbReference type="Pfam" id="PF03966">
    <property type="entry name" value="Trm112p"/>
    <property type="match status" value="1"/>
</dbReference>
<evidence type="ECO:0000256" key="2">
    <source>
        <dbReference type="ARBA" id="ARBA00065633"/>
    </source>
</evidence>
<dbReference type="GO" id="GO:0046982">
    <property type="term" value="F:protein heterodimerization activity"/>
    <property type="evidence" value="ECO:0007669"/>
    <property type="project" value="InterPro"/>
</dbReference>
<dbReference type="InterPro" id="IPR039127">
    <property type="entry name" value="Trm112"/>
</dbReference>
<dbReference type="FunFam" id="2.20.25.10:FF:000018">
    <property type="entry name" value="Multifunctional methyltransferase subunit TRM112-like B"/>
    <property type="match status" value="1"/>
</dbReference>
<proteinExistence type="inferred from homology"/>
<dbReference type="InterPro" id="IPR005651">
    <property type="entry name" value="Trm112-like"/>
</dbReference>